<dbReference type="Proteomes" id="UP000518266">
    <property type="component" value="Unassembled WGS sequence"/>
</dbReference>
<dbReference type="EMBL" id="JAAKFY010000019">
    <property type="protein sequence ID" value="KAF3842408.1"/>
    <property type="molecule type" value="Genomic_DNA"/>
</dbReference>
<dbReference type="AlphaFoldDB" id="A0A7J5Y229"/>
<protein>
    <submittedName>
        <fullName evidence="2">Uncharacterized protein</fullName>
    </submittedName>
</protein>
<gene>
    <name evidence="2" type="ORF">F7725_024359</name>
</gene>
<accession>A0A7J5Y229</accession>
<comment type="caution">
    <text evidence="2">The sequence shown here is derived from an EMBL/GenBank/DDBJ whole genome shotgun (WGS) entry which is preliminary data.</text>
</comment>
<feature type="region of interest" description="Disordered" evidence="1">
    <location>
        <begin position="186"/>
        <end position="205"/>
    </location>
</feature>
<dbReference type="OrthoDB" id="10651400at2759"/>
<keyword evidence="3" id="KW-1185">Reference proteome</keyword>
<evidence type="ECO:0000256" key="1">
    <source>
        <dbReference type="SAM" id="MobiDB-lite"/>
    </source>
</evidence>
<sequence length="240" mass="25457">MSTKTTTTTARNLQRGERAEELPPTFNLCFLSHRPSGYNTLITRANTPPLCDAHHGGPKIPSFGGKGLASSSVSGVQRLHGGQGEHGGGEVAPQRAVPVLMLPRGGWLWDNGAGHWLTWPGWQGYAAEGSIGGRRGIRSHLYASLVELGNTSQLLSVVDVRILVLSKGHLQMFQLLVAEGGAVSSPGRGGVGPAPPAQADPHGGLTQRALPQGLSYICSQEEENTFTFRETILQLLFPVA</sequence>
<reference evidence="2 3" key="1">
    <citation type="submission" date="2020-03" db="EMBL/GenBank/DDBJ databases">
        <title>Dissostichus mawsoni Genome sequencing and assembly.</title>
        <authorList>
            <person name="Park H."/>
        </authorList>
    </citation>
    <scope>NUCLEOTIDE SEQUENCE [LARGE SCALE GENOMIC DNA]</scope>
    <source>
        <strain evidence="2">DM0001</strain>
        <tissue evidence="2">Muscle</tissue>
    </source>
</reference>
<evidence type="ECO:0000313" key="2">
    <source>
        <dbReference type="EMBL" id="KAF3842408.1"/>
    </source>
</evidence>
<proteinExistence type="predicted"/>
<organism evidence="2 3">
    <name type="scientific">Dissostichus mawsoni</name>
    <name type="common">Antarctic cod</name>
    <dbReference type="NCBI Taxonomy" id="36200"/>
    <lineage>
        <taxon>Eukaryota</taxon>
        <taxon>Metazoa</taxon>
        <taxon>Chordata</taxon>
        <taxon>Craniata</taxon>
        <taxon>Vertebrata</taxon>
        <taxon>Euteleostomi</taxon>
        <taxon>Actinopterygii</taxon>
        <taxon>Neopterygii</taxon>
        <taxon>Teleostei</taxon>
        <taxon>Neoteleostei</taxon>
        <taxon>Acanthomorphata</taxon>
        <taxon>Eupercaria</taxon>
        <taxon>Perciformes</taxon>
        <taxon>Notothenioidei</taxon>
        <taxon>Nototheniidae</taxon>
        <taxon>Dissostichus</taxon>
    </lineage>
</organism>
<name>A0A7J5Y229_DISMA</name>
<evidence type="ECO:0000313" key="3">
    <source>
        <dbReference type="Proteomes" id="UP000518266"/>
    </source>
</evidence>